<evidence type="ECO:0000313" key="3">
    <source>
        <dbReference type="EMBL" id="MBC6471254.1"/>
    </source>
</evidence>
<dbReference type="InterPro" id="IPR025711">
    <property type="entry name" value="PepSY"/>
</dbReference>
<evidence type="ECO:0000313" key="4">
    <source>
        <dbReference type="Proteomes" id="UP000805614"/>
    </source>
</evidence>
<evidence type="ECO:0000256" key="1">
    <source>
        <dbReference type="SAM" id="SignalP"/>
    </source>
</evidence>
<dbReference type="Pfam" id="PF13670">
    <property type="entry name" value="PepSY_2"/>
    <property type="match status" value="1"/>
</dbReference>
<evidence type="ECO:0000259" key="2">
    <source>
        <dbReference type="Pfam" id="PF13670"/>
    </source>
</evidence>
<feature type="signal peptide" evidence="1">
    <location>
        <begin position="1"/>
        <end position="26"/>
    </location>
</feature>
<dbReference type="Proteomes" id="UP000805614">
    <property type="component" value="Unassembled WGS sequence"/>
</dbReference>
<gene>
    <name evidence="3" type="ORF">HKK74_38095</name>
</gene>
<protein>
    <submittedName>
        <fullName evidence="3">PepSY domain-containing protein</fullName>
    </submittedName>
</protein>
<dbReference type="EMBL" id="JABVEC010000064">
    <property type="protein sequence ID" value="MBC6471254.1"/>
    <property type="molecule type" value="Genomic_DNA"/>
</dbReference>
<organism evidence="3 4">
    <name type="scientific">Actinomadura alba</name>
    <dbReference type="NCBI Taxonomy" id="406431"/>
    <lineage>
        <taxon>Bacteria</taxon>
        <taxon>Bacillati</taxon>
        <taxon>Actinomycetota</taxon>
        <taxon>Actinomycetes</taxon>
        <taxon>Streptosporangiales</taxon>
        <taxon>Thermomonosporaceae</taxon>
        <taxon>Actinomadura</taxon>
    </lineage>
</organism>
<proteinExistence type="predicted"/>
<reference evidence="3 4" key="1">
    <citation type="submission" date="2020-06" db="EMBL/GenBank/DDBJ databases">
        <title>Actinomadura xiongansis sp. nov., isolated from soil of Baiyangdian.</title>
        <authorList>
            <person name="Zhang X."/>
        </authorList>
    </citation>
    <scope>NUCLEOTIDE SEQUENCE [LARGE SCALE GENOMIC DNA]</scope>
    <source>
        <strain evidence="3 4">HBUM206468</strain>
    </source>
</reference>
<feature type="chain" id="PRO_5045675465" evidence="1">
    <location>
        <begin position="27"/>
        <end position="102"/>
    </location>
</feature>
<sequence length="102" mass="10476">MKRENKPIILGTIALAVIGASGATTAGGGEDLDTPITGKALERASAVALQHAGGGKITETEVEEDGTYEVEITRPDGSEVEVNLDRDFHVIGGVGTENGAEE</sequence>
<dbReference type="Gene3D" id="3.30.505.20">
    <property type="match status" value="1"/>
</dbReference>
<comment type="caution">
    <text evidence="3">The sequence shown here is derived from an EMBL/GenBank/DDBJ whole genome shotgun (WGS) entry which is preliminary data.</text>
</comment>
<feature type="domain" description="PepSY" evidence="2">
    <location>
        <begin position="12"/>
        <end position="86"/>
    </location>
</feature>
<accession>A0ABR7M360</accession>
<name>A0ABR7M360_9ACTN</name>
<keyword evidence="4" id="KW-1185">Reference proteome</keyword>
<dbReference type="RefSeq" id="WP_187248295.1">
    <property type="nucleotide sequence ID" value="NZ_BAAAOK010000008.1"/>
</dbReference>
<keyword evidence="1" id="KW-0732">Signal</keyword>